<dbReference type="PANTHER" id="PTHR40787">
    <property type="entry name" value="SECRETED PROTEIN"/>
    <property type="match status" value="1"/>
</dbReference>
<organism evidence="1 2">
    <name type="scientific">Podospora bellae-mahoneyi</name>
    <dbReference type="NCBI Taxonomy" id="2093777"/>
    <lineage>
        <taxon>Eukaryota</taxon>
        <taxon>Fungi</taxon>
        <taxon>Dikarya</taxon>
        <taxon>Ascomycota</taxon>
        <taxon>Pezizomycotina</taxon>
        <taxon>Sordariomycetes</taxon>
        <taxon>Sordariomycetidae</taxon>
        <taxon>Sordariales</taxon>
        <taxon>Podosporaceae</taxon>
        <taxon>Podospora</taxon>
    </lineage>
</organism>
<name>A0ABR0FE46_9PEZI</name>
<dbReference type="Proteomes" id="UP001322138">
    <property type="component" value="Unassembled WGS sequence"/>
</dbReference>
<evidence type="ECO:0000313" key="1">
    <source>
        <dbReference type="EMBL" id="KAK4641300.1"/>
    </source>
</evidence>
<reference evidence="1 2" key="1">
    <citation type="journal article" date="2023" name="bioRxiv">
        <title>High-quality genome assemblies of four members of thePodospora anserinaspecies complex.</title>
        <authorList>
            <person name="Ament-Velasquez S.L."/>
            <person name="Vogan A.A."/>
            <person name="Wallerman O."/>
            <person name="Hartmann F."/>
            <person name="Gautier V."/>
            <person name="Silar P."/>
            <person name="Giraud T."/>
            <person name="Johannesson H."/>
        </authorList>
    </citation>
    <scope>NUCLEOTIDE SEQUENCE [LARGE SCALE GENOMIC DNA]</scope>
    <source>
        <strain evidence="1 2">CBS 112042</strain>
    </source>
</reference>
<dbReference type="EMBL" id="JAFFGZ010000008">
    <property type="protein sequence ID" value="KAK4641300.1"/>
    <property type="molecule type" value="Genomic_DNA"/>
</dbReference>
<dbReference type="RefSeq" id="XP_062730276.1">
    <property type="nucleotide sequence ID" value="XM_062881525.1"/>
</dbReference>
<sequence length="245" mass="27764">MRQVRPYREPRLVTDDQQLVGNRRWFPCRCEDETKRGIKYKAIPWASRPHHCSSSSSPPLKAAAMKLSLLAFLPAVMALPAAESSGIASRQTAVATTDNYIFTLTLPQFNLRRNNRNPASLDWSSDGCSNSPDNPFGFPFTPACHRHDFGYRNYKKQSRFTDANRKRIDDKFKVDLLYQCSSNGHGAVCRALADVYYAAVRAFGGSGASKREEEEDWVKIYEEKLAIYNELVKEAQATGELWTLE</sequence>
<gene>
    <name evidence="1" type="ORF">QC761_611160</name>
</gene>
<evidence type="ECO:0008006" key="3">
    <source>
        <dbReference type="Google" id="ProtNLM"/>
    </source>
</evidence>
<keyword evidence="2" id="KW-1185">Reference proteome</keyword>
<dbReference type="Gene3D" id="1.20.90.10">
    <property type="entry name" value="Phospholipase A2 domain"/>
    <property type="match status" value="1"/>
</dbReference>
<evidence type="ECO:0000313" key="2">
    <source>
        <dbReference type="Proteomes" id="UP001322138"/>
    </source>
</evidence>
<dbReference type="Pfam" id="PF09056">
    <property type="entry name" value="Phospholip_A2_3"/>
    <property type="match status" value="1"/>
</dbReference>
<comment type="caution">
    <text evidence="1">The sequence shown here is derived from an EMBL/GenBank/DDBJ whole genome shotgun (WGS) entry which is preliminary data.</text>
</comment>
<dbReference type="PANTHER" id="PTHR40787:SF3">
    <property type="entry name" value="PROTEIN TRANSPORT PROTEIN SEC39"/>
    <property type="match status" value="1"/>
</dbReference>
<dbReference type="InterPro" id="IPR036444">
    <property type="entry name" value="PLipase_A2_dom_sf"/>
</dbReference>
<dbReference type="InterPro" id="IPR015141">
    <property type="entry name" value="PLipase_A2_prok/fun"/>
</dbReference>
<dbReference type="GeneID" id="87901007"/>
<proteinExistence type="predicted"/>
<accession>A0ABR0FE46</accession>
<protein>
    <recommendedName>
        <fullName evidence="3">Secretory phospholipase A2</fullName>
    </recommendedName>
</protein>
<dbReference type="SUPFAM" id="SSF48619">
    <property type="entry name" value="Phospholipase A2, PLA2"/>
    <property type="match status" value="1"/>
</dbReference>